<dbReference type="RefSeq" id="XP_016644913.1">
    <property type="nucleotide sequence ID" value="XM_016785537.1"/>
</dbReference>
<dbReference type="Proteomes" id="UP000028545">
    <property type="component" value="Unassembled WGS sequence"/>
</dbReference>
<evidence type="ECO:0000256" key="1">
    <source>
        <dbReference type="ARBA" id="ARBA00004141"/>
    </source>
</evidence>
<keyword evidence="3 5" id="KW-1133">Transmembrane helix</keyword>
<keyword evidence="2 5" id="KW-0812">Transmembrane</keyword>
<organism evidence="6 7">
    <name type="scientific">Pseudallescheria apiosperma</name>
    <name type="common">Scedosporium apiospermum</name>
    <dbReference type="NCBI Taxonomy" id="563466"/>
    <lineage>
        <taxon>Eukaryota</taxon>
        <taxon>Fungi</taxon>
        <taxon>Dikarya</taxon>
        <taxon>Ascomycota</taxon>
        <taxon>Pezizomycotina</taxon>
        <taxon>Sordariomycetes</taxon>
        <taxon>Hypocreomycetidae</taxon>
        <taxon>Microascales</taxon>
        <taxon>Microascaceae</taxon>
        <taxon>Scedosporium</taxon>
    </lineage>
</organism>
<evidence type="ECO:0000313" key="7">
    <source>
        <dbReference type="Proteomes" id="UP000028545"/>
    </source>
</evidence>
<comment type="subcellular location">
    <subcellularLocation>
        <location evidence="1">Membrane</location>
        <topology evidence="1">Multi-pass membrane protein</topology>
    </subcellularLocation>
</comment>
<name>A0A084GCQ2_PSEDA</name>
<accession>A0A084GCQ2</accession>
<dbReference type="AlphaFoldDB" id="A0A084GCQ2"/>
<feature type="transmembrane region" description="Helical" evidence="5">
    <location>
        <begin position="496"/>
        <end position="517"/>
    </location>
</feature>
<dbReference type="Gene3D" id="1.20.58.340">
    <property type="entry name" value="Magnesium transport protein CorA, transmembrane region"/>
    <property type="match status" value="1"/>
</dbReference>
<dbReference type="SUPFAM" id="SSF144083">
    <property type="entry name" value="Magnesium transport protein CorA, transmembrane region"/>
    <property type="match status" value="1"/>
</dbReference>
<dbReference type="GeneID" id="27721619"/>
<evidence type="ECO:0000256" key="3">
    <source>
        <dbReference type="ARBA" id="ARBA00022989"/>
    </source>
</evidence>
<dbReference type="InterPro" id="IPR045863">
    <property type="entry name" value="CorA_TM1_TM2"/>
</dbReference>
<protein>
    <submittedName>
        <fullName evidence="6">Uncharacterized protein</fullName>
    </submittedName>
</protein>
<dbReference type="KEGG" id="sapo:SAPIO_CDS2547"/>
<dbReference type="EMBL" id="JOWA01000086">
    <property type="protein sequence ID" value="KEZ45114.1"/>
    <property type="molecule type" value="Genomic_DNA"/>
</dbReference>
<evidence type="ECO:0000256" key="4">
    <source>
        <dbReference type="ARBA" id="ARBA00023136"/>
    </source>
</evidence>
<dbReference type="GO" id="GO:0016020">
    <property type="term" value="C:membrane"/>
    <property type="evidence" value="ECO:0007669"/>
    <property type="project" value="UniProtKB-SubCell"/>
</dbReference>
<dbReference type="OMA" id="IRDCTMR"/>
<evidence type="ECO:0000313" key="6">
    <source>
        <dbReference type="EMBL" id="KEZ45114.1"/>
    </source>
</evidence>
<dbReference type="VEuPathDB" id="FungiDB:SAPIO_CDS2547"/>
<keyword evidence="7" id="KW-1185">Reference proteome</keyword>
<reference evidence="6 7" key="1">
    <citation type="journal article" date="2014" name="Genome Announc.">
        <title>Draft genome sequence of the pathogenic fungus Scedosporium apiospermum.</title>
        <authorList>
            <person name="Vandeputte P."/>
            <person name="Ghamrawi S."/>
            <person name="Rechenmann M."/>
            <person name="Iltis A."/>
            <person name="Giraud S."/>
            <person name="Fleury M."/>
            <person name="Thornton C."/>
            <person name="Delhaes L."/>
            <person name="Meyer W."/>
            <person name="Papon N."/>
            <person name="Bouchara J.P."/>
        </authorList>
    </citation>
    <scope>NUCLEOTIDE SEQUENCE [LARGE SCALE GENOMIC DNA]</scope>
    <source>
        <strain evidence="6 7">IHEM 14462</strain>
    </source>
</reference>
<dbReference type="OrthoDB" id="3561681at2759"/>
<gene>
    <name evidence="6" type="ORF">SAPIO_CDS2547</name>
</gene>
<evidence type="ECO:0000256" key="2">
    <source>
        <dbReference type="ARBA" id="ARBA00022692"/>
    </source>
</evidence>
<comment type="caution">
    <text evidence="6">The sequence shown here is derived from an EMBL/GenBank/DDBJ whole genome shotgun (WGS) entry which is preliminary data.</text>
</comment>
<sequence length="531" mass="59755">MDWLQDNDILDVDTSGHVFKYQEGPTTLVRLSPVHTTPLVWHMHNKCDWDDWFETEHPGLKGSSSAPGLVLVLAKRAGEMTFPKIKRASSGVWLEKLDQAPSSPTEKSLVMSDPSKSGRRTMQILPFSKQLFGKIAREFYIHSSMARTVSRADVSSFSAADLVIKDQNGSAFPAFVEESIDELETRILELSSFSEQVESLSAQEQLARNEAKRSAWLDTTYLRNHLITWVAQLEKLSRCLDELSEHGSRRNTAERINIGGNIVLIESLGLEDRPLSRLTLSEKAFGSLKRTLFDTLPEKGIKGTQLQTHCSTDLSGVTKDTLLENRIKGTELQTHSSPDKSPNIPEDTLLEKEIKGTQIQAHCSTDLSDKSPDVPEDTPLDHKVVTTDSNTDLAQEQMKRIGKKIKARVLDVIDEYNDKIRDCTMRVDGMAMSTQWAQGETSVEIATATGRDSRHMRSIALVTMIFLPGTFFASVFSMTFFDWNGSGDGNIVSGYLWIYIVIVFIFTVVTLGCWWYFGVHRRLRRRKVEFA</sequence>
<proteinExistence type="predicted"/>
<feature type="transmembrane region" description="Helical" evidence="5">
    <location>
        <begin position="459"/>
        <end position="481"/>
    </location>
</feature>
<keyword evidence="4 5" id="KW-0472">Membrane</keyword>
<evidence type="ECO:0000256" key="5">
    <source>
        <dbReference type="SAM" id="Phobius"/>
    </source>
</evidence>
<dbReference type="HOGENOM" id="CLU_038493_1_1_1"/>